<dbReference type="AlphaFoldDB" id="A0A5N6U146"/>
<dbReference type="EMBL" id="ML742055">
    <property type="protein sequence ID" value="KAE8152294.1"/>
    <property type="molecule type" value="Genomic_DNA"/>
</dbReference>
<dbReference type="PANTHER" id="PTHR39600:SF1">
    <property type="entry name" value="PEPTIDASE INHIBITOR I78 FAMILY PROTEIN"/>
    <property type="match status" value="1"/>
</dbReference>
<proteinExistence type="predicted"/>
<dbReference type="PANTHER" id="PTHR39600">
    <property type="entry name" value="PEPTIDASE INHIBITOR I78 FAMILY PROTEIN"/>
    <property type="match status" value="1"/>
</dbReference>
<gene>
    <name evidence="2" type="ORF">BDV25DRAFT_71729</name>
</gene>
<evidence type="ECO:0000256" key="1">
    <source>
        <dbReference type="SAM" id="MobiDB-lite"/>
    </source>
</evidence>
<evidence type="ECO:0000313" key="3">
    <source>
        <dbReference type="Proteomes" id="UP000325780"/>
    </source>
</evidence>
<dbReference type="OrthoDB" id="10013825at2759"/>
<dbReference type="Gene3D" id="3.30.10.10">
    <property type="entry name" value="Trypsin Inhibitor V, subunit A"/>
    <property type="match status" value="1"/>
</dbReference>
<sequence length="118" mass="13736">MSIFFQYIPRTLLQRTSLQRTSLQRTQPRSLFPRTRNLHSTMPLVVPEVKGDKFEWLSKLAGKQITESTSDVSSFSKKDLPEPHRIVKPDSMKTMDHKPERMNIHVDENDTVHDITFG</sequence>
<evidence type="ECO:0000313" key="2">
    <source>
        <dbReference type="EMBL" id="KAE8152294.1"/>
    </source>
</evidence>
<feature type="compositionally biased region" description="Basic and acidic residues" evidence="1">
    <location>
        <begin position="76"/>
        <end position="90"/>
    </location>
</feature>
<dbReference type="Pfam" id="PF11720">
    <property type="entry name" value="Inhibitor_I78"/>
    <property type="match status" value="1"/>
</dbReference>
<name>A0A5N6U146_ASPAV</name>
<dbReference type="InterPro" id="IPR021719">
    <property type="entry name" value="Prot_inh_I78"/>
</dbReference>
<protein>
    <submittedName>
        <fullName evidence="2">Uncharacterized protein</fullName>
    </submittedName>
</protein>
<feature type="region of interest" description="Disordered" evidence="1">
    <location>
        <begin position="68"/>
        <end position="90"/>
    </location>
</feature>
<organism evidence="2 3">
    <name type="scientific">Aspergillus avenaceus</name>
    <dbReference type="NCBI Taxonomy" id="36643"/>
    <lineage>
        <taxon>Eukaryota</taxon>
        <taxon>Fungi</taxon>
        <taxon>Dikarya</taxon>
        <taxon>Ascomycota</taxon>
        <taxon>Pezizomycotina</taxon>
        <taxon>Eurotiomycetes</taxon>
        <taxon>Eurotiomycetidae</taxon>
        <taxon>Eurotiales</taxon>
        <taxon>Aspergillaceae</taxon>
        <taxon>Aspergillus</taxon>
        <taxon>Aspergillus subgen. Circumdati</taxon>
    </lineage>
</organism>
<dbReference type="Proteomes" id="UP000325780">
    <property type="component" value="Unassembled WGS sequence"/>
</dbReference>
<reference evidence="2 3" key="1">
    <citation type="submission" date="2019-04" db="EMBL/GenBank/DDBJ databases">
        <title>Friends and foes A comparative genomics study of 23 Aspergillus species from section Flavi.</title>
        <authorList>
            <consortium name="DOE Joint Genome Institute"/>
            <person name="Kjaerbolling I."/>
            <person name="Vesth T."/>
            <person name="Frisvad J.C."/>
            <person name="Nybo J.L."/>
            <person name="Theobald S."/>
            <person name="Kildgaard S."/>
            <person name="Isbrandt T."/>
            <person name="Kuo A."/>
            <person name="Sato A."/>
            <person name="Lyhne E.K."/>
            <person name="Kogle M.E."/>
            <person name="Wiebenga A."/>
            <person name="Kun R.S."/>
            <person name="Lubbers R.J."/>
            <person name="Makela M.R."/>
            <person name="Barry K."/>
            <person name="Chovatia M."/>
            <person name="Clum A."/>
            <person name="Daum C."/>
            <person name="Haridas S."/>
            <person name="He G."/>
            <person name="LaButti K."/>
            <person name="Lipzen A."/>
            <person name="Mondo S."/>
            <person name="Riley R."/>
            <person name="Salamov A."/>
            <person name="Simmons B.A."/>
            <person name="Magnuson J.K."/>
            <person name="Henrissat B."/>
            <person name="Mortensen U.H."/>
            <person name="Larsen T.O."/>
            <person name="Devries R.P."/>
            <person name="Grigoriev I.V."/>
            <person name="Machida M."/>
            <person name="Baker S.E."/>
            <person name="Andersen M.R."/>
        </authorList>
    </citation>
    <scope>NUCLEOTIDE SEQUENCE [LARGE SCALE GENOMIC DNA]</scope>
    <source>
        <strain evidence="2 3">IBT 18842</strain>
    </source>
</reference>
<accession>A0A5N6U146</accession>
<keyword evidence="3" id="KW-1185">Reference proteome</keyword>